<name>A0A7S3TSW0_EMIHU</name>
<evidence type="ECO:0000256" key="1">
    <source>
        <dbReference type="ARBA" id="ARBA00010271"/>
    </source>
</evidence>
<sequence length="431" mass="47647">MPCSVSGAAPKQDCASLPRPRLYLYPECIGTPPWQAADSARLNWLWLALRKSEYRVTDGACADFFFLSNYRSATKSSERVATLLNKVAAAYPYWNATSRRHLILMPCDHGPGDCMWKRNRAVFTGVPDAANGLPGAAMPFSSPSRRSLGFVTYNGDPGRWNVFAPGLDVRLPSHEMHECGPFCGLHRLPPKARLAALRRHSPWYDGRMPAQRSSREGACASAAASGAWLSAPRRIELFFAGRIPKGGPRGDVFRHHHARERFVLIDSAHERTSSRRVSAASDALLPNRSSRADWFPAAMADSEFCLSPLGTNEGDSDRFLPALLYGCIPVFSLADEARPFEEVLPWDSCSLRVHETDLPRLHTILASISRAQRASMRRAMCGVWPAMLWTRLGFASSRPRGEGYLGESGRADALATFMAVLRRRVEADAST</sequence>
<accession>A0A7S3TSW0</accession>
<proteinExistence type="inferred from homology"/>
<gene>
    <name evidence="3" type="ORF">EHUX00137_LOCUS43666</name>
</gene>
<comment type="similarity">
    <text evidence="1">Belongs to the glycosyltransferase 47 family.</text>
</comment>
<dbReference type="Pfam" id="PF03016">
    <property type="entry name" value="Exostosin_GT47"/>
    <property type="match status" value="1"/>
</dbReference>
<organism evidence="3">
    <name type="scientific">Emiliania huxleyi</name>
    <name type="common">Coccolithophore</name>
    <name type="synonym">Pontosphaera huxleyi</name>
    <dbReference type="NCBI Taxonomy" id="2903"/>
    <lineage>
        <taxon>Eukaryota</taxon>
        <taxon>Haptista</taxon>
        <taxon>Haptophyta</taxon>
        <taxon>Prymnesiophyceae</taxon>
        <taxon>Isochrysidales</taxon>
        <taxon>Noelaerhabdaceae</taxon>
        <taxon>Emiliania</taxon>
    </lineage>
</organism>
<dbReference type="InterPro" id="IPR040911">
    <property type="entry name" value="Exostosin_GT47"/>
</dbReference>
<dbReference type="PANTHER" id="PTHR11062">
    <property type="entry name" value="EXOSTOSIN HEPARAN SULFATE GLYCOSYLTRANSFERASE -RELATED"/>
    <property type="match status" value="1"/>
</dbReference>
<dbReference type="GO" id="GO:0016757">
    <property type="term" value="F:glycosyltransferase activity"/>
    <property type="evidence" value="ECO:0007669"/>
    <property type="project" value="InterPro"/>
</dbReference>
<dbReference type="EMBL" id="HBIR01056068">
    <property type="protein sequence ID" value="CAE0593143.1"/>
    <property type="molecule type" value="Transcribed_RNA"/>
</dbReference>
<evidence type="ECO:0000313" key="3">
    <source>
        <dbReference type="EMBL" id="CAE0593143.1"/>
    </source>
</evidence>
<reference evidence="3" key="1">
    <citation type="submission" date="2021-01" db="EMBL/GenBank/DDBJ databases">
        <authorList>
            <person name="Corre E."/>
            <person name="Pelletier E."/>
            <person name="Niang G."/>
            <person name="Scheremetjew M."/>
            <person name="Finn R."/>
            <person name="Kale V."/>
            <person name="Holt S."/>
            <person name="Cochrane G."/>
            <person name="Meng A."/>
            <person name="Brown T."/>
            <person name="Cohen L."/>
        </authorList>
    </citation>
    <scope>NUCLEOTIDE SEQUENCE</scope>
    <source>
        <strain evidence="3">379</strain>
    </source>
</reference>
<dbReference type="PANTHER" id="PTHR11062:SF376">
    <property type="entry name" value="EXOSTOSIN FAMILY PROTEIN"/>
    <property type="match status" value="1"/>
</dbReference>
<dbReference type="AlphaFoldDB" id="A0A7S3TSW0"/>
<dbReference type="InterPro" id="IPR004263">
    <property type="entry name" value="Exostosin"/>
</dbReference>
<protein>
    <recommendedName>
        <fullName evidence="2">Exostosin GT47 domain-containing protein</fullName>
    </recommendedName>
</protein>
<evidence type="ECO:0000259" key="2">
    <source>
        <dbReference type="Pfam" id="PF03016"/>
    </source>
</evidence>
<feature type="domain" description="Exostosin GT47" evidence="2">
    <location>
        <begin position="230"/>
        <end position="368"/>
    </location>
</feature>